<evidence type="ECO:0000259" key="1">
    <source>
        <dbReference type="PROSITE" id="PS50853"/>
    </source>
</evidence>
<dbReference type="SUPFAM" id="SSF49265">
    <property type="entry name" value="Fibronectin type III"/>
    <property type="match status" value="1"/>
</dbReference>
<accession>A0A183HRT1</accession>
<dbReference type="InterPro" id="IPR036116">
    <property type="entry name" value="FN3_sf"/>
</dbReference>
<feature type="domain" description="Fibronectin type-III" evidence="1">
    <location>
        <begin position="1"/>
        <end position="62"/>
    </location>
</feature>
<name>A0A183HRT1_9BILA</name>
<proteinExistence type="predicted"/>
<dbReference type="InterPro" id="IPR003961">
    <property type="entry name" value="FN3_dom"/>
</dbReference>
<dbReference type="AlphaFoldDB" id="A0A183HRT1"/>
<dbReference type="CDD" id="cd00063">
    <property type="entry name" value="FN3"/>
    <property type="match status" value="1"/>
</dbReference>
<dbReference type="Gene3D" id="2.60.40.10">
    <property type="entry name" value="Immunoglobulins"/>
    <property type="match status" value="1"/>
</dbReference>
<protein>
    <submittedName>
        <fullName evidence="2">Fibronectin type-III domain-containing protein</fullName>
    </submittedName>
</protein>
<organism evidence="2">
    <name type="scientific">Onchocerca flexuosa</name>
    <dbReference type="NCBI Taxonomy" id="387005"/>
    <lineage>
        <taxon>Eukaryota</taxon>
        <taxon>Metazoa</taxon>
        <taxon>Ecdysozoa</taxon>
        <taxon>Nematoda</taxon>
        <taxon>Chromadorea</taxon>
        <taxon>Rhabditida</taxon>
        <taxon>Spirurina</taxon>
        <taxon>Spiruromorpha</taxon>
        <taxon>Filarioidea</taxon>
        <taxon>Onchocercidae</taxon>
        <taxon>Onchocerca</taxon>
    </lineage>
</organism>
<evidence type="ECO:0000313" key="2">
    <source>
        <dbReference type="WBParaSite" id="OFLC_0001019201-mRNA-1"/>
    </source>
</evidence>
<dbReference type="InterPro" id="IPR013783">
    <property type="entry name" value="Ig-like_fold"/>
</dbReference>
<dbReference type="WBParaSite" id="OFLC_0001019201-mRNA-1">
    <property type="protein sequence ID" value="OFLC_0001019201-mRNA-1"/>
    <property type="gene ID" value="OFLC_0001019201"/>
</dbReference>
<sequence>LHSGENDHFAQWHLVSDKIEDEAAIARHLTPQGIYQFRVIAKNEFGWGAPSLTSRIIQTHPKGSPKLQIEQLQSQCRVCVVTKPPKTRLISKSKNLGEITEEDEERDEAEEITPKAEFQGLTLITSEDPEKRFQVIILFC</sequence>
<dbReference type="PROSITE" id="PS50853">
    <property type="entry name" value="FN3"/>
    <property type="match status" value="1"/>
</dbReference>
<reference evidence="2" key="1">
    <citation type="submission" date="2016-06" db="UniProtKB">
        <authorList>
            <consortium name="WormBaseParasite"/>
        </authorList>
    </citation>
    <scope>IDENTIFICATION</scope>
</reference>
<dbReference type="STRING" id="387005.A0A183HRT1"/>